<dbReference type="SMART" id="SM00848">
    <property type="entry name" value="Inhibitor_I29"/>
    <property type="match status" value="1"/>
</dbReference>
<feature type="domain" description="Peptidase C1A papain C-terminal" evidence="3">
    <location>
        <begin position="100"/>
        <end position="315"/>
    </location>
</feature>
<dbReference type="STRING" id="5722.A2EM51"/>
<dbReference type="InterPro" id="IPR039417">
    <property type="entry name" value="Peptidase_C1A_papain-like"/>
</dbReference>
<dbReference type="Proteomes" id="UP000001542">
    <property type="component" value="Unassembled WGS sequence"/>
</dbReference>
<dbReference type="GO" id="GO:0005764">
    <property type="term" value="C:lysosome"/>
    <property type="evidence" value="ECO:0000318"/>
    <property type="project" value="GO_Central"/>
</dbReference>
<dbReference type="InParanoid" id="A2EM51"/>
<dbReference type="PROSITE" id="PS00640">
    <property type="entry name" value="THIOL_PROTEASE_ASN"/>
    <property type="match status" value="1"/>
</dbReference>
<evidence type="ECO:0000256" key="1">
    <source>
        <dbReference type="ARBA" id="ARBA00008455"/>
    </source>
</evidence>
<dbReference type="GO" id="GO:0004197">
    <property type="term" value="F:cysteine-type endopeptidase activity"/>
    <property type="evidence" value="ECO:0000318"/>
    <property type="project" value="GO_Central"/>
</dbReference>
<protein>
    <submittedName>
        <fullName evidence="5">Clan CA, family C1, cathepsin L-like cysteine peptidase</fullName>
    </submittedName>
</protein>
<dbReference type="SMR" id="A2EM51"/>
<dbReference type="SMART" id="SM00645">
    <property type="entry name" value="Pept_C1"/>
    <property type="match status" value="1"/>
</dbReference>
<dbReference type="eggNOG" id="KOG1543">
    <property type="taxonomic scope" value="Eukaryota"/>
</dbReference>
<name>A2EM51_TRIV3</name>
<dbReference type="PRINTS" id="PR00705">
    <property type="entry name" value="PAPAIN"/>
</dbReference>
<dbReference type="GO" id="GO:0005615">
    <property type="term" value="C:extracellular space"/>
    <property type="evidence" value="ECO:0000318"/>
    <property type="project" value="GO_Central"/>
</dbReference>
<comment type="similarity">
    <text evidence="1">Belongs to the peptidase C1 family.</text>
</comment>
<dbReference type="Pfam" id="PF08246">
    <property type="entry name" value="Inhibitor_I29"/>
    <property type="match status" value="1"/>
</dbReference>
<dbReference type="VEuPathDB" id="TrichDB:TVAGG3_0641220"/>
<evidence type="ECO:0000259" key="4">
    <source>
        <dbReference type="SMART" id="SM00848"/>
    </source>
</evidence>
<dbReference type="OrthoDB" id="10253408at2759"/>
<dbReference type="MEROPS" id="C01.082"/>
<reference evidence="5" key="2">
    <citation type="journal article" date="2007" name="Science">
        <title>Draft genome sequence of the sexually transmitted pathogen Trichomonas vaginalis.</title>
        <authorList>
            <person name="Carlton J.M."/>
            <person name="Hirt R.P."/>
            <person name="Silva J.C."/>
            <person name="Delcher A.L."/>
            <person name="Schatz M."/>
            <person name="Zhao Q."/>
            <person name="Wortman J.R."/>
            <person name="Bidwell S.L."/>
            <person name="Alsmark U.C.M."/>
            <person name="Besteiro S."/>
            <person name="Sicheritz-Ponten T."/>
            <person name="Noel C.J."/>
            <person name="Dacks J.B."/>
            <person name="Foster P.G."/>
            <person name="Simillion C."/>
            <person name="Van de Peer Y."/>
            <person name="Miranda-Saavedra D."/>
            <person name="Barton G.J."/>
            <person name="Westrop G.D."/>
            <person name="Mueller S."/>
            <person name="Dessi D."/>
            <person name="Fiori P.L."/>
            <person name="Ren Q."/>
            <person name="Paulsen I."/>
            <person name="Zhang H."/>
            <person name="Bastida-Corcuera F.D."/>
            <person name="Simoes-Barbosa A."/>
            <person name="Brown M.T."/>
            <person name="Hayes R.D."/>
            <person name="Mukherjee M."/>
            <person name="Okumura C.Y."/>
            <person name="Schneider R."/>
            <person name="Smith A.J."/>
            <person name="Vanacova S."/>
            <person name="Villalvazo M."/>
            <person name="Haas B.J."/>
            <person name="Pertea M."/>
            <person name="Feldblyum T.V."/>
            <person name="Utterback T.R."/>
            <person name="Shu C.L."/>
            <person name="Osoegawa K."/>
            <person name="de Jong P.J."/>
            <person name="Hrdy I."/>
            <person name="Horvathova L."/>
            <person name="Zubacova Z."/>
            <person name="Dolezal P."/>
            <person name="Malik S.B."/>
            <person name="Logsdon J.M. Jr."/>
            <person name="Henze K."/>
            <person name="Gupta A."/>
            <person name="Wang C.C."/>
            <person name="Dunne R.L."/>
            <person name="Upcroft J.A."/>
            <person name="Upcroft P."/>
            <person name="White O."/>
            <person name="Salzberg S.L."/>
            <person name="Tang P."/>
            <person name="Chiu C.-H."/>
            <person name="Lee Y.-S."/>
            <person name="Embley T.M."/>
            <person name="Coombs G.H."/>
            <person name="Mottram J.C."/>
            <person name="Tachezy J."/>
            <person name="Fraser-Liggett C.M."/>
            <person name="Johnson P.J."/>
        </authorList>
    </citation>
    <scope>NUCLEOTIDE SEQUENCE [LARGE SCALE GENOMIC DNA]</scope>
    <source>
        <strain evidence="5">G3</strain>
    </source>
</reference>
<dbReference type="OMA" id="EKGNHWI"/>
<dbReference type="PANTHER" id="PTHR12411">
    <property type="entry name" value="CYSTEINE PROTEASE FAMILY C1-RELATED"/>
    <property type="match status" value="1"/>
</dbReference>
<sequence length="317" mass="36056">MFAFAALSRSVLTTQAEEKAFLDWMRQTNNIFVGEEFHFRKGIFLTHKRFVEEHNRKSSFRCGLNQFAHLTPSEYQELLGYKQMKQKEEVEFAPLKNFNAPDSFDWREKGVVNAIKDQGQCGSCWAFSSIQAQESQWAIHHPGELYDLAEQQLVDCVHDCFGCNGGNVGWAYTWVKLFEHGMFMLQKDYPYTAKDGKCAFDKSKGITKITTHKKASHDEEALKTSVAENGPHAIAIDAGHDSFMMYESGVYEDASCSSSTLDHAVGLVGYGVDGDKDFWLVRNSWSTTWGEQGYVRIRRNYHNMCGVASEPMFPVVE</sequence>
<dbReference type="Pfam" id="PF00112">
    <property type="entry name" value="Peptidase_C1"/>
    <property type="match status" value="1"/>
</dbReference>
<dbReference type="InterPro" id="IPR013201">
    <property type="entry name" value="Prot_inhib_I29"/>
</dbReference>
<dbReference type="InterPro" id="IPR000169">
    <property type="entry name" value="Pept_cys_AS"/>
</dbReference>
<evidence type="ECO:0000259" key="3">
    <source>
        <dbReference type="SMART" id="SM00645"/>
    </source>
</evidence>
<evidence type="ECO:0000256" key="2">
    <source>
        <dbReference type="ARBA" id="ARBA00023157"/>
    </source>
</evidence>
<dbReference type="InterPro" id="IPR038765">
    <property type="entry name" value="Papain-like_cys_pep_sf"/>
</dbReference>
<dbReference type="InterPro" id="IPR000668">
    <property type="entry name" value="Peptidase_C1A_C"/>
</dbReference>
<keyword evidence="6" id="KW-1185">Reference proteome</keyword>
<dbReference type="CDD" id="cd02248">
    <property type="entry name" value="Peptidase_C1A"/>
    <property type="match status" value="1"/>
</dbReference>
<evidence type="ECO:0000313" key="6">
    <source>
        <dbReference type="Proteomes" id="UP000001542"/>
    </source>
</evidence>
<proteinExistence type="inferred from homology"/>
<dbReference type="GO" id="GO:0051603">
    <property type="term" value="P:proteolysis involved in protein catabolic process"/>
    <property type="evidence" value="ECO:0000318"/>
    <property type="project" value="GO_Central"/>
</dbReference>
<keyword evidence="2" id="KW-1015">Disulfide bond</keyword>
<evidence type="ECO:0000313" key="5">
    <source>
        <dbReference type="EMBL" id="EAY06235.1"/>
    </source>
</evidence>
<dbReference type="InterPro" id="IPR013128">
    <property type="entry name" value="Peptidase_C1A"/>
</dbReference>
<dbReference type="Gene3D" id="3.90.70.10">
    <property type="entry name" value="Cysteine proteinases"/>
    <property type="match status" value="1"/>
</dbReference>
<feature type="domain" description="Cathepsin propeptide inhibitor" evidence="4">
    <location>
        <begin position="21"/>
        <end position="75"/>
    </location>
</feature>
<organism evidence="5 6">
    <name type="scientific">Trichomonas vaginalis (strain ATCC PRA-98 / G3)</name>
    <dbReference type="NCBI Taxonomy" id="412133"/>
    <lineage>
        <taxon>Eukaryota</taxon>
        <taxon>Metamonada</taxon>
        <taxon>Parabasalia</taxon>
        <taxon>Trichomonadida</taxon>
        <taxon>Trichomonadidae</taxon>
        <taxon>Trichomonas</taxon>
    </lineage>
</organism>
<reference evidence="5" key="1">
    <citation type="submission" date="2006-10" db="EMBL/GenBank/DDBJ databases">
        <authorList>
            <person name="Amadeo P."/>
            <person name="Zhao Q."/>
            <person name="Wortman J."/>
            <person name="Fraser-Liggett C."/>
            <person name="Carlton J."/>
        </authorList>
    </citation>
    <scope>NUCLEOTIDE SEQUENCE</scope>
    <source>
        <strain evidence="5">G3</strain>
    </source>
</reference>
<dbReference type="SUPFAM" id="SSF54001">
    <property type="entry name" value="Cysteine proteinases"/>
    <property type="match status" value="1"/>
</dbReference>
<dbReference type="InterPro" id="IPR025661">
    <property type="entry name" value="Pept_asp_AS"/>
</dbReference>
<dbReference type="FunFam" id="3.90.70.10:FF:000039">
    <property type="entry name" value="Cysteine proteinase 2, putative"/>
    <property type="match status" value="1"/>
</dbReference>
<dbReference type="PROSITE" id="PS00139">
    <property type="entry name" value="THIOL_PROTEASE_CYS"/>
    <property type="match status" value="1"/>
</dbReference>
<accession>A2EM51</accession>
<gene>
    <name evidence="5" type="ORF">TVAG_034140</name>
</gene>
<dbReference type="RefSeq" id="XP_001318458.1">
    <property type="nucleotide sequence ID" value="XM_001318423.1"/>
</dbReference>
<dbReference type="VEuPathDB" id="TrichDB:TVAG_034140"/>
<dbReference type="EMBL" id="DS113428">
    <property type="protein sequence ID" value="EAY06235.1"/>
    <property type="molecule type" value="Genomic_DNA"/>
</dbReference>
<dbReference type="AlphaFoldDB" id="A2EM51"/>
<dbReference type="KEGG" id="tva:4764110"/>